<feature type="compositionally biased region" description="Basic residues" evidence="1">
    <location>
        <begin position="1"/>
        <end position="11"/>
    </location>
</feature>
<dbReference type="Proteomes" id="UP001274830">
    <property type="component" value="Unassembled WGS sequence"/>
</dbReference>
<keyword evidence="3" id="KW-1185">Reference proteome</keyword>
<evidence type="ECO:0000256" key="1">
    <source>
        <dbReference type="SAM" id="MobiDB-lite"/>
    </source>
</evidence>
<comment type="caution">
    <text evidence="2">The sequence shown here is derived from an EMBL/GenBank/DDBJ whole genome shotgun (WGS) entry which is preliminary data.</text>
</comment>
<evidence type="ECO:0000313" key="2">
    <source>
        <dbReference type="EMBL" id="KAK3678684.1"/>
    </source>
</evidence>
<proteinExistence type="predicted"/>
<gene>
    <name evidence="2" type="ORF">LTR78_001137</name>
</gene>
<organism evidence="2 3">
    <name type="scientific">Recurvomyces mirabilis</name>
    <dbReference type="NCBI Taxonomy" id="574656"/>
    <lineage>
        <taxon>Eukaryota</taxon>
        <taxon>Fungi</taxon>
        <taxon>Dikarya</taxon>
        <taxon>Ascomycota</taxon>
        <taxon>Pezizomycotina</taxon>
        <taxon>Dothideomycetes</taxon>
        <taxon>Dothideomycetidae</taxon>
        <taxon>Mycosphaerellales</taxon>
        <taxon>Teratosphaeriaceae</taxon>
        <taxon>Recurvomyces</taxon>
    </lineage>
</organism>
<protein>
    <recommendedName>
        <fullName evidence="4">F-box domain-containing protein</fullName>
    </recommendedName>
</protein>
<evidence type="ECO:0000313" key="3">
    <source>
        <dbReference type="Proteomes" id="UP001274830"/>
    </source>
</evidence>
<accession>A0AAE0WVL9</accession>
<reference evidence="2" key="1">
    <citation type="submission" date="2023-07" db="EMBL/GenBank/DDBJ databases">
        <title>Black Yeasts Isolated from many extreme environments.</title>
        <authorList>
            <person name="Coleine C."/>
            <person name="Stajich J.E."/>
            <person name="Selbmann L."/>
        </authorList>
    </citation>
    <scope>NUCLEOTIDE SEQUENCE</scope>
    <source>
        <strain evidence="2">CCFEE 5485</strain>
    </source>
</reference>
<evidence type="ECO:0008006" key="4">
    <source>
        <dbReference type="Google" id="ProtNLM"/>
    </source>
</evidence>
<sequence>MQFGLARHRRTLERQRVRSPPLSSEDLDFMPMISKATSSKRKASTPVVTPPDITDQGPVIRAYDLFQGDLPTSTTLPRSLPALDAIDSGGEDDAGHMFALTNEFRTWTRRQQQQQLNTPTQTCPPSSVALIYQAYKDDCLHYLPLRTIRSSNRSSDYIIPLACRQRFEPQLGGEESSRVIWPSDELPVELFDNITGFLTRDDMQSMRLVNREFERKVSMSFFTTSVVPFNTELYDMIEDDTKITELPLPQVCTKPSKGKGRAMSSSLNWKNASEDPDGKVYKGHGLKVFQGFGPHIRRFGMSFEVSEQHLSNPPVKKELDDITSYHGYYNWPHPYYRRFDALTGLETAADETSRMKEAFEKLEVVKELGLSIDSGLGWLTGPDQSAHAKVFGRPSPVFALQGDVAEAPQMQHESTLTYRSLDMSPNSLAGLEDTIYANTSLWLKAPISQVIPDLHRQSGCFGVVYCYTAQLDSLLQAGNMSAVKPAELCKGQKEWLLETEWAQRAFLECYMLAMTGTPLNFSRITTLNIAKLSSGFIQTIAAEHFWQALPALKDLTLLITPEWRSANKDAAGFAELTLKNPSDAVSSFYGLLHDRIWGIATIKKLRIGYTSECGEHAPGMFARNTNILPAPVVRLEFATAANPPVDAILTFPYVEELVLENCWLTPVVLEGLVTEHAQQELKQLSLISVSLTAHPHFPAAANVQQGQAMAMVQQNQQNAQAQQMFAMGLGPVQPPPMPQAVVHILNHGNPTPQQVAYVQQWQNNMQQLQQQQIQAAQLHQMGQQWNLHGGILGAINHHQAQPTRHWSEPHRDGSWAHLLDLVGPGAKLASFSPDPHRRGVLGSALIGEEEAVPITTNVRKILLQSCGYVRLPSPSFDQSTIEHGTHMLSPWFRTRQAVLKSLMLEARDRNLGTIAQFMPARELEALRFAWGVTEGWRGVEGLEGREVESEYDGLATGGTGRVSGIVQALD</sequence>
<feature type="region of interest" description="Disordered" evidence="1">
    <location>
        <begin position="1"/>
        <end position="27"/>
    </location>
</feature>
<dbReference type="AlphaFoldDB" id="A0AAE0WVL9"/>
<name>A0AAE0WVL9_9PEZI</name>
<dbReference type="EMBL" id="JAUTXT010000003">
    <property type="protein sequence ID" value="KAK3678684.1"/>
    <property type="molecule type" value="Genomic_DNA"/>
</dbReference>